<dbReference type="GO" id="GO:0005829">
    <property type="term" value="C:cytosol"/>
    <property type="evidence" value="ECO:0007669"/>
    <property type="project" value="TreeGrafter"/>
</dbReference>
<dbReference type="PROSITE" id="PS00189">
    <property type="entry name" value="LIPOYL"/>
    <property type="match status" value="1"/>
</dbReference>
<dbReference type="InterPro" id="IPR000089">
    <property type="entry name" value="Biotin_lipoyl"/>
</dbReference>
<keyword evidence="2" id="KW-0450">Lipoyl</keyword>
<dbReference type="PANTHER" id="PTHR11715:SF3">
    <property type="entry name" value="GLYCINE CLEAVAGE SYSTEM H PROTEIN-RELATED"/>
    <property type="match status" value="1"/>
</dbReference>
<dbReference type="CDD" id="cd06848">
    <property type="entry name" value="GCS_H"/>
    <property type="match status" value="1"/>
</dbReference>
<dbReference type="NCBIfam" id="TIGR00527">
    <property type="entry name" value="gcvH"/>
    <property type="match status" value="1"/>
</dbReference>
<dbReference type="NCBIfam" id="NF002270">
    <property type="entry name" value="PRK01202.1"/>
    <property type="match status" value="1"/>
</dbReference>
<organism evidence="4">
    <name type="scientific">marine metagenome</name>
    <dbReference type="NCBI Taxonomy" id="408172"/>
    <lineage>
        <taxon>unclassified sequences</taxon>
        <taxon>metagenomes</taxon>
        <taxon>ecological metagenomes</taxon>
    </lineage>
</organism>
<accession>A0A381UBD3</accession>
<dbReference type="InterPro" id="IPR011053">
    <property type="entry name" value="Single_hybrid_motif"/>
</dbReference>
<evidence type="ECO:0000256" key="1">
    <source>
        <dbReference type="ARBA" id="ARBA00009249"/>
    </source>
</evidence>
<protein>
    <recommendedName>
        <fullName evidence="3">Lipoyl-binding domain-containing protein</fullName>
    </recommendedName>
</protein>
<comment type="similarity">
    <text evidence="1">Belongs to the GcvH family.</text>
</comment>
<dbReference type="Gene3D" id="2.40.50.100">
    <property type="match status" value="1"/>
</dbReference>
<proteinExistence type="inferred from homology"/>
<feature type="domain" description="Lipoyl-binding" evidence="3">
    <location>
        <begin position="23"/>
        <end position="105"/>
    </location>
</feature>
<dbReference type="HAMAP" id="MF_00272">
    <property type="entry name" value="GcvH"/>
    <property type="match status" value="1"/>
</dbReference>
<evidence type="ECO:0000259" key="3">
    <source>
        <dbReference type="PROSITE" id="PS50968"/>
    </source>
</evidence>
<dbReference type="GO" id="GO:0009249">
    <property type="term" value="P:protein lipoylation"/>
    <property type="evidence" value="ECO:0007669"/>
    <property type="project" value="TreeGrafter"/>
</dbReference>
<evidence type="ECO:0000313" key="4">
    <source>
        <dbReference type="EMBL" id="SVA24898.1"/>
    </source>
</evidence>
<dbReference type="PANTHER" id="PTHR11715">
    <property type="entry name" value="GLYCINE CLEAVAGE SYSTEM H PROTEIN"/>
    <property type="match status" value="1"/>
</dbReference>
<dbReference type="AlphaFoldDB" id="A0A381UBD3"/>
<dbReference type="InterPro" id="IPR003016">
    <property type="entry name" value="2-oxoA_DH_lipoyl-BS"/>
</dbReference>
<dbReference type="Pfam" id="PF01597">
    <property type="entry name" value="GCV_H"/>
    <property type="match status" value="1"/>
</dbReference>
<dbReference type="PROSITE" id="PS50968">
    <property type="entry name" value="BIOTINYL_LIPOYL"/>
    <property type="match status" value="1"/>
</dbReference>
<reference evidence="4" key="1">
    <citation type="submission" date="2018-05" db="EMBL/GenBank/DDBJ databases">
        <authorList>
            <person name="Lanie J.A."/>
            <person name="Ng W.-L."/>
            <person name="Kazmierczak K.M."/>
            <person name="Andrzejewski T.M."/>
            <person name="Davidsen T.M."/>
            <person name="Wayne K.J."/>
            <person name="Tettelin H."/>
            <person name="Glass J.I."/>
            <person name="Rusch D."/>
            <person name="Podicherti R."/>
            <person name="Tsui H.-C.T."/>
            <person name="Winkler M.E."/>
        </authorList>
    </citation>
    <scope>NUCLEOTIDE SEQUENCE</scope>
</reference>
<evidence type="ECO:0000256" key="2">
    <source>
        <dbReference type="ARBA" id="ARBA00022823"/>
    </source>
</evidence>
<name>A0A381UBD3_9ZZZZ</name>
<dbReference type="SUPFAM" id="SSF51230">
    <property type="entry name" value="Single hybrid motif"/>
    <property type="match status" value="1"/>
</dbReference>
<dbReference type="InterPro" id="IPR017453">
    <property type="entry name" value="GCV_H_sub"/>
</dbReference>
<dbReference type="InterPro" id="IPR002930">
    <property type="entry name" value="GCV_H"/>
</dbReference>
<dbReference type="InterPro" id="IPR033753">
    <property type="entry name" value="GCV_H/Fam206"/>
</dbReference>
<dbReference type="EMBL" id="UINC01006006">
    <property type="protein sequence ID" value="SVA24898.1"/>
    <property type="molecule type" value="Genomic_DNA"/>
</dbReference>
<sequence length="127" mass="14103">MNTSKNLKFMASHEWARLEDDGSFTVGISNYAQDLLGDIVFVELPEIGKNLNQSEEAAIVESVKAASEIYSPLSGEVVSINTSLEANPETINSSPYEEGWFFKLKPNKTSEFENLLSPSDYEKSCKD</sequence>
<gene>
    <name evidence="4" type="ORF">METZ01_LOCUS77752</name>
</gene>
<dbReference type="GO" id="GO:0005960">
    <property type="term" value="C:glycine cleavage complex"/>
    <property type="evidence" value="ECO:0007669"/>
    <property type="project" value="InterPro"/>
</dbReference>
<dbReference type="GO" id="GO:0019464">
    <property type="term" value="P:glycine decarboxylation via glycine cleavage system"/>
    <property type="evidence" value="ECO:0007669"/>
    <property type="project" value="InterPro"/>
</dbReference>